<feature type="signal peptide" evidence="1">
    <location>
        <begin position="1"/>
        <end position="22"/>
    </location>
</feature>
<organism evidence="2 3">
    <name type="scientific">Rhizophagus irregularis</name>
    <dbReference type="NCBI Taxonomy" id="588596"/>
    <lineage>
        <taxon>Eukaryota</taxon>
        <taxon>Fungi</taxon>
        <taxon>Fungi incertae sedis</taxon>
        <taxon>Mucoromycota</taxon>
        <taxon>Glomeromycotina</taxon>
        <taxon>Glomeromycetes</taxon>
        <taxon>Glomerales</taxon>
        <taxon>Glomeraceae</taxon>
        <taxon>Rhizophagus</taxon>
    </lineage>
</organism>
<reference evidence="2 3" key="2">
    <citation type="submission" date="2017-10" db="EMBL/GenBank/DDBJ databases">
        <title>Extensive intraspecific genome diversity in a model arbuscular mycorrhizal fungus.</title>
        <authorList>
            <person name="Chen E.C.H."/>
            <person name="Morin E."/>
            <person name="Baudet D."/>
            <person name="Noel J."/>
            <person name="Ndikumana S."/>
            <person name="Charron P."/>
            <person name="St-Onge C."/>
            <person name="Giorgi J."/>
            <person name="Grigoriev I.V."/>
            <person name="Roux C."/>
            <person name="Martin F.M."/>
            <person name="Corradi N."/>
        </authorList>
    </citation>
    <scope>NUCLEOTIDE SEQUENCE [LARGE SCALE GENOMIC DNA]</scope>
    <source>
        <strain evidence="2 3">C2</strain>
    </source>
</reference>
<comment type="caution">
    <text evidence="2">The sequence shown here is derived from an EMBL/GenBank/DDBJ whole genome shotgun (WGS) entry which is preliminary data.</text>
</comment>
<dbReference type="AlphaFoldDB" id="A0A2N1MC77"/>
<evidence type="ECO:0000256" key="1">
    <source>
        <dbReference type="SAM" id="SignalP"/>
    </source>
</evidence>
<accession>A0A2N1MC77</accession>
<sequence length="58" mass="6593">MRSKYLLLIFVFTIVLADLGNSEPNDVKRDADAEAHPIEWPQHGEWLERDADAEALVS</sequence>
<dbReference type="Proteomes" id="UP000233469">
    <property type="component" value="Unassembled WGS sequence"/>
</dbReference>
<name>A0A2N1MC77_9GLOM</name>
<dbReference type="EMBL" id="LLXL01003150">
    <property type="protein sequence ID" value="PKK59233.1"/>
    <property type="molecule type" value="Genomic_DNA"/>
</dbReference>
<keyword evidence="1" id="KW-0732">Signal</keyword>
<gene>
    <name evidence="2" type="ORF">RhiirC2_795120</name>
</gene>
<evidence type="ECO:0000313" key="3">
    <source>
        <dbReference type="Proteomes" id="UP000233469"/>
    </source>
</evidence>
<proteinExistence type="predicted"/>
<feature type="chain" id="PRO_5014625286" evidence="1">
    <location>
        <begin position="23"/>
        <end position="58"/>
    </location>
</feature>
<reference evidence="2 3" key="1">
    <citation type="submission" date="2016-04" db="EMBL/GenBank/DDBJ databases">
        <title>Genome analyses suggest a sexual origin of heterokaryosis in a supposedly ancient asexual fungus.</title>
        <authorList>
            <person name="Ropars J."/>
            <person name="Sedzielewska K."/>
            <person name="Noel J."/>
            <person name="Charron P."/>
            <person name="Farinelli L."/>
            <person name="Marton T."/>
            <person name="Kruger M."/>
            <person name="Pelin A."/>
            <person name="Brachmann A."/>
            <person name="Corradi N."/>
        </authorList>
    </citation>
    <scope>NUCLEOTIDE SEQUENCE [LARGE SCALE GENOMIC DNA]</scope>
    <source>
        <strain evidence="2 3">C2</strain>
    </source>
</reference>
<protein>
    <submittedName>
        <fullName evidence="2">Uncharacterized protein</fullName>
    </submittedName>
</protein>
<evidence type="ECO:0000313" key="2">
    <source>
        <dbReference type="EMBL" id="PKK59233.1"/>
    </source>
</evidence>